<keyword evidence="3" id="KW-1185">Reference proteome</keyword>
<dbReference type="InterPro" id="IPR036423">
    <property type="entry name" value="SOD-like_Cu/Zn_dom_sf"/>
</dbReference>
<feature type="non-terminal residue" evidence="2">
    <location>
        <position position="1"/>
    </location>
</feature>
<protein>
    <submittedName>
        <fullName evidence="2">Copper/zinc superoxide dismutase</fullName>
    </submittedName>
</protein>
<evidence type="ECO:0000313" key="3">
    <source>
        <dbReference type="Proteomes" id="UP000053660"/>
    </source>
</evidence>
<reference evidence="2 3" key="1">
    <citation type="submission" date="2014-03" db="EMBL/GenBank/DDBJ databases">
        <title>Draft genome of the hookworm Oesophagostomum dentatum.</title>
        <authorList>
            <person name="Mitreva M."/>
        </authorList>
    </citation>
    <scope>NUCLEOTIDE SEQUENCE [LARGE SCALE GENOMIC DNA]</scope>
    <source>
        <strain evidence="2 3">OD-Hann</strain>
    </source>
</reference>
<proteinExistence type="predicted"/>
<evidence type="ECO:0000259" key="1">
    <source>
        <dbReference type="Pfam" id="PF00080"/>
    </source>
</evidence>
<dbReference type="Proteomes" id="UP000053660">
    <property type="component" value="Unassembled WGS sequence"/>
</dbReference>
<dbReference type="AlphaFoldDB" id="A0A0B1SA18"/>
<dbReference type="SUPFAM" id="SSF49329">
    <property type="entry name" value="Cu,Zn superoxide dismutase-like"/>
    <property type="match status" value="1"/>
</dbReference>
<dbReference type="OrthoDB" id="2015551at2759"/>
<dbReference type="PRINTS" id="PR00068">
    <property type="entry name" value="CUZNDISMTASE"/>
</dbReference>
<dbReference type="GO" id="GO:0005507">
    <property type="term" value="F:copper ion binding"/>
    <property type="evidence" value="ECO:0007669"/>
    <property type="project" value="InterPro"/>
</dbReference>
<dbReference type="InterPro" id="IPR018152">
    <property type="entry name" value="SOD_Cu/Zn_BS"/>
</dbReference>
<sequence length="99" mass="10825">NPRCYRSKRQIILVFQDEKRHIGDLGSITADPDGIAHFEFWDKKVSIYGENSVIGRSVVVHAGTDDLGRGEGDRKEESLKTGNAGARLACGVIGIATRK</sequence>
<dbReference type="PANTHER" id="PTHR10003">
    <property type="entry name" value="SUPEROXIDE DISMUTASE CU-ZN -RELATED"/>
    <property type="match status" value="1"/>
</dbReference>
<dbReference type="Gene3D" id="2.60.40.200">
    <property type="entry name" value="Superoxide dismutase, copper/zinc binding domain"/>
    <property type="match status" value="1"/>
</dbReference>
<evidence type="ECO:0000313" key="2">
    <source>
        <dbReference type="EMBL" id="KHJ81779.1"/>
    </source>
</evidence>
<name>A0A0B1SA18_OESDE</name>
<dbReference type="InterPro" id="IPR024134">
    <property type="entry name" value="SOD_Cu/Zn_/chaperone"/>
</dbReference>
<dbReference type="Pfam" id="PF00080">
    <property type="entry name" value="Sod_Cu"/>
    <property type="match status" value="1"/>
</dbReference>
<feature type="domain" description="Superoxide dismutase copper/zinc binding" evidence="1">
    <location>
        <begin position="16"/>
        <end position="93"/>
    </location>
</feature>
<dbReference type="GO" id="GO:0006801">
    <property type="term" value="P:superoxide metabolic process"/>
    <property type="evidence" value="ECO:0007669"/>
    <property type="project" value="InterPro"/>
</dbReference>
<dbReference type="InterPro" id="IPR001424">
    <property type="entry name" value="SOD_Cu_Zn_dom"/>
</dbReference>
<organism evidence="2 3">
    <name type="scientific">Oesophagostomum dentatum</name>
    <name type="common">Nodular worm</name>
    <dbReference type="NCBI Taxonomy" id="61180"/>
    <lineage>
        <taxon>Eukaryota</taxon>
        <taxon>Metazoa</taxon>
        <taxon>Ecdysozoa</taxon>
        <taxon>Nematoda</taxon>
        <taxon>Chromadorea</taxon>
        <taxon>Rhabditida</taxon>
        <taxon>Rhabditina</taxon>
        <taxon>Rhabditomorpha</taxon>
        <taxon>Strongyloidea</taxon>
        <taxon>Strongylidae</taxon>
        <taxon>Oesophagostomum</taxon>
    </lineage>
</organism>
<accession>A0A0B1SA18</accession>
<dbReference type="PROSITE" id="PS00332">
    <property type="entry name" value="SOD_CU_ZN_2"/>
    <property type="match status" value="1"/>
</dbReference>
<gene>
    <name evidence="2" type="ORF">OESDEN_18533</name>
</gene>
<dbReference type="EMBL" id="KN585652">
    <property type="protein sequence ID" value="KHJ81779.1"/>
    <property type="molecule type" value="Genomic_DNA"/>
</dbReference>